<evidence type="ECO:0000313" key="3">
    <source>
        <dbReference type="EMBL" id="CAE2322119.1"/>
    </source>
</evidence>
<dbReference type="InterPro" id="IPR035965">
    <property type="entry name" value="PAS-like_dom_sf"/>
</dbReference>
<organism evidence="4">
    <name type="scientific">Guillardia theta</name>
    <name type="common">Cryptophyte</name>
    <name type="synonym">Cryptomonas phi</name>
    <dbReference type="NCBI Taxonomy" id="55529"/>
    <lineage>
        <taxon>Eukaryota</taxon>
        <taxon>Cryptophyceae</taxon>
        <taxon>Pyrenomonadales</taxon>
        <taxon>Geminigeraceae</taxon>
        <taxon>Guillardia</taxon>
    </lineage>
</organism>
<dbReference type="PROSITE" id="PS50112">
    <property type="entry name" value="PAS"/>
    <property type="match status" value="1"/>
</dbReference>
<name>A0A6U6BYG0_GUITH</name>
<reference evidence="4" key="1">
    <citation type="submission" date="2021-01" db="EMBL/GenBank/DDBJ databases">
        <authorList>
            <person name="Corre E."/>
            <person name="Pelletier E."/>
            <person name="Niang G."/>
            <person name="Scheremetjew M."/>
            <person name="Finn R."/>
            <person name="Kale V."/>
            <person name="Holt S."/>
            <person name="Cochrane G."/>
            <person name="Meng A."/>
            <person name="Brown T."/>
            <person name="Cohen L."/>
        </authorList>
    </citation>
    <scope>NUCLEOTIDE SEQUENCE</scope>
    <source>
        <strain evidence="4">CCMP 2712</strain>
    </source>
</reference>
<feature type="region of interest" description="Disordered" evidence="1">
    <location>
        <begin position="1"/>
        <end position="30"/>
    </location>
</feature>
<accession>A0A6U6BYG0</accession>
<evidence type="ECO:0000259" key="2">
    <source>
        <dbReference type="PROSITE" id="PS50112"/>
    </source>
</evidence>
<dbReference type="Gene3D" id="3.30.450.20">
    <property type="entry name" value="PAS domain"/>
    <property type="match status" value="1"/>
</dbReference>
<proteinExistence type="predicted"/>
<dbReference type="EMBL" id="HBKN01035839">
    <property type="protein sequence ID" value="CAE2322119.1"/>
    <property type="molecule type" value="Transcribed_RNA"/>
</dbReference>
<dbReference type="EMBL" id="HBKN01035840">
    <property type="protein sequence ID" value="CAE2322122.1"/>
    <property type="molecule type" value="Transcribed_RNA"/>
</dbReference>
<feature type="domain" description="PAS" evidence="2">
    <location>
        <begin position="55"/>
        <end position="111"/>
    </location>
</feature>
<protein>
    <recommendedName>
        <fullName evidence="2">PAS domain-containing protein</fullName>
    </recommendedName>
</protein>
<dbReference type="InterPro" id="IPR000014">
    <property type="entry name" value="PAS"/>
</dbReference>
<sequence>MSFHTAGTAVPLQDEYLRPTPRPTNGPGFSSDRDAWVHFQDLVNEAVGRNTSFAVIDLSAGSSLAYVSPSMLELFEYDNDQILGLDWSVLTDSDEDEVDRVDSLQIALNSQTPSYSSRCMMCRTGRGNSFWGLFCVRSGLAQNIPFACLTCLDVSNLVESDSLSFNSSTTSSSVELSQIETNKSILEGLLALIMGEQDVVSADTFPSPGPLDHVTTPNDHFFGPIGSPTDTMDCPCGPGASNVEDVESGGFDLLCMSACLDRLQEEDYTDCFELSHLRGCTISCSVD</sequence>
<dbReference type="SUPFAM" id="SSF55785">
    <property type="entry name" value="PYP-like sensor domain (PAS domain)"/>
    <property type="match status" value="1"/>
</dbReference>
<evidence type="ECO:0000256" key="1">
    <source>
        <dbReference type="SAM" id="MobiDB-lite"/>
    </source>
</evidence>
<evidence type="ECO:0000313" key="4">
    <source>
        <dbReference type="EMBL" id="CAE2322122.1"/>
    </source>
</evidence>
<gene>
    <name evidence="3" type="ORF">GTHE00462_LOCUS27970</name>
    <name evidence="4" type="ORF">GTHE00462_LOCUS27971</name>
</gene>
<dbReference type="AlphaFoldDB" id="A0A6U6BYG0"/>